<comment type="miscellaneous">
    <text evidence="11">In the RecBCD complex, RecB has a slow 3'-5' helicase, an exonuclease activity and loads RecA onto ssDNA, RecD has a fast 5'-3' helicase activity, while RecC stimulates the ATPase and processivity of the RecB helicase and contributes to recognition of the Chi site.</text>
</comment>
<protein>
    <recommendedName>
        <fullName evidence="11">RecBCD enzyme subunit RecD</fullName>
        <ecNumber evidence="11">5.6.2.3</ecNumber>
    </recommendedName>
    <alternativeName>
        <fullName evidence="11">DNA 5'-3' helicase subunit RecD</fullName>
    </alternativeName>
    <alternativeName>
        <fullName evidence="11">Exonuclease V subunit RecD</fullName>
        <shortName evidence="11">ExoV subunit RecD</shortName>
    </alternativeName>
    <alternativeName>
        <fullName evidence="11">Helicase/nuclease RecBCD subunit RecD</fullName>
    </alternativeName>
</protein>
<comment type="subunit">
    <text evidence="11">Heterotrimer of RecB, RecC and RecD. All subunits contribute to DNA-binding.</text>
</comment>
<dbReference type="GO" id="GO:0017116">
    <property type="term" value="F:single-stranded DNA helicase activity"/>
    <property type="evidence" value="ECO:0007669"/>
    <property type="project" value="TreeGrafter"/>
</dbReference>
<keyword evidence="10 11" id="KW-0413">Isomerase</keyword>
<dbReference type="EMBL" id="CP007029">
    <property type="protein sequence ID" value="AHE97047.1"/>
    <property type="molecule type" value="Genomic_DNA"/>
</dbReference>
<feature type="domain" description="UvrD-like helicase C-terminal" evidence="13">
    <location>
        <begin position="614"/>
        <end position="660"/>
    </location>
</feature>
<dbReference type="RefSeq" id="WP_006746440.1">
    <property type="nucleotide sequence ID" value="NZ_CP007029.1"/>
</dbReference>
<keyword evidence="8 11" id="KW-0238">DNA-binding</keyword>
<dbReference type="Pfam" id="PF21185">
    <property type="entry name" value="RecD_N"/>
    <property type="match status" value="1"/>
</dbReference>
<evidence type="ECO:0000313" key="15">
    <source>
        <dbReference type="EMBL" id="AHE97047.1"/>
    </source>
</evidence>
<evidence type="ECO:0000256" key="12">
    <source>
        <dbReference type="SAM" id="MobiDB-lite"/>
    </source>
</evidence>
<keyword evidence="16" id="KW-1185">Reference proteome</keyword>
<evidence type="ECO:0000259" key="14">
    <source>
        <dbReference type="Pfam" id="PF21185"/>
    </source>
</evidence>
<feature type="binding site" evidence="11">
    <location>
        <begin position="207"/>
        <end position="214"/>
    </location>
    <ligand>
        <name>ATP</name>
        <dbReference type="ChEBI" id="CHEBI:30616"/>
    </ligand>
</feature>
<evidence type="ECO:0000256" key="9">
    <source>
        <dbReference type="ARBA" id="ARBA00023204"/>
    </source>
</evidence>
<dbReference type="Pfam" id="PF13538">
    <property type="entry name" value="UvrD_C_2"/>
    <property type="match status" value="1"/>
</dbReference>
<keyword evidence="3 11" id="KW-0227">DNA damage</keyword>
<dbReference type="Gene3D" id="3.40.50.300">
    <property type="entry name" value="P-loop containing nucleotide triphosphate hydrolases"/>
    <property type="match status" value="3"/>
</dbReference>
<dbReference type="GO" id="GO:0009338">
    <property type="term" value="C:exodeoxyribonuclease V complex"/>
    <property type="evidence" value="ECO:0007669"/>
    <property type="project" value="InterPro"/>
</dbReference>
<dbReference type="InterPro" id="IPR041851">
    <property type="entry name" value="RecD_N_sf"/>
</dbReference>
<dbReference type="GO" id="GO:0008854">
    <property type="term" value="F:exodeoxyribonuclease V activity"/>
    <property type="evidence" value="ECO:0007669"/>
    <property type="project" value="InterPro"/>
</dbReference>
<dbReference type="PANTHER" id="PTHR43788">
    <property type="entry name" value="DNA2/NAM7 HELICASE FAMILY MEMBER"/>
    <property type="match status" value="1"/>
</dbReference>
<dbReference type="GO" id="GO:0016887">
    <property type="term" value="F:ATP hydrolysis activity"/>
    <property type="evidence" value="ECO:0007669"/>
    <property type="project" value="RHEA"/>
</dbReference>
<feature type="domain" description="RecBCD enzyme subunit RecD N-terminal" evidence="14">
    <location>
        <begin position="24"/>
        <end position="136"/>
    </location>
</feature>
<keyword evidence="9 11" id="KW-0234">DNA repair</keyword>
<comment type="function">
    <text evidence="11">A helicase/nuclease that prepares dsDNA breaks (DSB) for recombinational DNA repair. Binds to DSBs and unwinds DNA via a highly rapid and processive ATP-dependent bidirectional helicase activity. Unwinds dsDNA until it encounters a Chi (crossover hotspot instigator) sequence from the 3' direction. Cuts ssDNA a few nucleotides 3' to the Chi site. The properties and activities of the enzyme are changed at Chi. The Chi-altered holoenzyme produces a long 3'-ssDNA overhang and facilitates RecA-binding to the ssDNA for homologous DNA recombination and repair. Holoenzyme degrades any linearized DNA that is unable to undergo homologous recombination. In the holoenzyme this subunit has ssDNA-dependent ATPase and 5'-3' helicase activity. When added to pre-assembled RecBC greatly stimulates nuclease activity and augments holoenzyme processivity. Negatively regulates the RecA-loading ability of RecBCD.</text>
</comment>
<reference evidence="15 16" key="1">
    <citation type="submission" date="2013-12" db="EMBL/GenBank/DDBJ databases">
        <authorList>
            <consortium name="DOE Joint Genome Institute"/>
            <person name="Muyzer G."/>
            <person name="Huntemann M."/>
            <person name="Han J."/>
            <person name="Chen A."/>
            <person name="Kyrpides N."/>
            <person name="Mavromatis K."/>
            <person name="Markowitz V."/>
            <person name="Palaniappan K."/>
            <person name="Ivanova N."/>
            <person name="Schaumberg A."/>
            <person name="Pati A."/>
            <person name="Liolios K."/>
            <person name="Nordberg H.P."/>
            <person name="Cantor M.N."/>
            <person name="Hua S.X."/>
            <person name="Woyke T."/>
        </authorList>
    </citation>
    <scope>NUCLEOTIDE SEQUENCE [LARGE SCALE GENOMIC DNA]</scope>
    <source>
        <strain evidence="15 16">ARh 1</strain>
    </source>
</reference>
<evidence type="ECO:0000256" key="2">
    <source>
        <dbReference type="ARBA" id="ARBA00022741"/>
    </source>
</evidence>
<name>W0DIF3_9GAMM</name>
<dbReference type="InterPro" id="IPR006344">
    <property type="entry name" value="RecD"/>
</dbReference>
<dbReference type="Gene3D" id="1.10.10.1020">
    <property type="entry name" value="RecBCD complex, subunit RecD, N-terminal domain"/>
    <property type="match status" value="1"/>
</dbReference>
<evidence type="ECO:0000256" key="5">
    <source>
        <dbReference type="ARBA" id="ARBA00022806"/>
    </source>
</evidence>
<sequence>MTRPEPAALSGPEPLLQLLARWVEHGWLRALDRSFAQFLHEQVPEAPPLLLLGAALASHQFGRGHVCLDLAAALADPDRALSLPPDGEPDAAPPPRPSSVLAGTTPQAWNAALGDDRLVGQGAGATPLVLADQRLYLRRLWECEQRIAEAVGERLGDSAALRANLDADAVRAWLDRLFGAKPEAGGTDWQRAACALAAGTRFAVITGGPGTGKTTTVVRLLALLQALHLGHGAQAPLRIRLAAPTGKAAARLNLSVAGAVHALAMPADALGAHIRAAIPTEVSTVHRLLGSRPDSRRFRHHPGHPLPLDVLVVDEASMIDLELMTAVFRALPAQARLILLGDKDQLASVEAGAVLGEICARAEAGHYTLDTAAWLERVSGEAVPEGMRDPGGERLDQQVVMLRRSYRFGEQSAIGRLARAVNGSDADAARRITASGPLPDVARIVLRGAPDTVLERHVLEGGGPSFATGTDRARPSGHAAYLRRMHEAHPGAAATPDALDHWARDVLEAHAGFQLLCAVRRGPWGVETLNRRVEAALRAEGLIPAGGIWYPGRPVIVTANDYGLGLMNGDIGVTLALPAQGEAGGGLRVAFPAGDGSGGLRWVLPSRLANVETVYAMTVHKAQGSEFDHAALLLPERENPVLTRELLYTAITRARRWFTLLEPREGVLEQAIARRVLRGSGLGDALRRATVRMDRDADDDR</sequence>
<dbReference type="InterPro" id="IPR027417">
    <property type="entry name" value="P-loop_NTPase"/>
</dbReference>
<dbReference type="NCBIfam" id="TIGR01447">
    <property type="entry name" value="recD"/>
    <property type="match status" value="1"/>
</dbReference>
<evidence type="ECO:0000256" key="10">
    <source>
        <dbReference type="ARBA" id="ARBA00023235"/>
    </source>
</evidence>
<keyword evidence="7 11" id="KW-0067">ATP-binding</keyword>
<dbReference type="AlphaFoldDB" id="W0DIF3"/>
<keyword evidence="5 11" id="KW-0347">Helicase</keyword>
<feature type="region of interest" description="Disordered" evidence="12">
    <location>
        <begin position="79"/>
        <end position="103"/>
    </location>
</feature>
<accession>W0DIF3</accession>
<dbReference type="InterPro" id="IPR050534">
    <property type="entry name" value="Coronavir_polyprotein_1ab"/>
</dbReference>
<dbReference type="InterPro" id="IPR049550">
    <property type="entry name" value="RecD_N"/>
</dbReference>
<dbReference type="HOGENOM" id="CLU_007524_1_2_6"/>
<evidence type="ECO:0000256" key="8">
    <source>
        <dbReference type="ARBA" id="ARBA00023125"/>
    </source>
</evidence>
<organism evidence="15 16">
    <name type="scientific">Thioalkalivibrio paradoxus ARh 1</name>
    <dbReference type="NCBI Taxonomy" id="713585"/>
    <lineage>
        <taxon>Bacteria</taxon>
        <taxon>Pseudomonadati</taxon>
        <taxon>Pseudomonadota</taxon>
        <taxon>Gammaproteobacteria</taxon>
        <taxon>Chromatiales</taxon>
        <taxon>Ectothiorhodospiraceae</taxon>
        <taxon>Thioalkalivibrio</taxon>
    </lineage>
</organism>
<keyword evidence="4 11" id="KW-0378">Hydrolase</keyword>
<dbReference type="InterPro" id="IPR027785">
    <property type="entry name" value="UvrD-like_helicase_C"/>
</dbReference>
<dbReference type="CDD" id="cd17933">
    <property type="entry name" value="DEXSc_RecD-like"/>
    <property type="match status" value="1"/>
</dbReference>
<dbReference type="SUPFAM" id="SSF52540">
    <property type="entry name" value="P-loop containing nucleoside triphosphate hydrolases"/>
    <property type="match status" value="2"/>
</dbReference>
<dbReference type="PANTHER" id="PTHR43788:SF6">
    <property type="entry name" value="DNA HELICASE B"/>
    <property type="match status" value="1"/>
</dbReference>
<dbReference type="GO" id="GO:0043139">
    <property type="term" value="F:5'-3' DNA helicase activity"/>
    <property type="evidence" value="ECO:0007669"/>
    <property type="project" value="UniProtKB-UniRule"/>
</dbReference>
<dbReference type="GO" id="GO:0003677">
    <property type="term" value="F:DNA binding"/>
    <property type="evidence" value="ECO:0007669"/>
    <property type="project" value="UniProtKB-UniRule"/>
</dbReference>
<evidence type="ECO:0000256" key="4">
    <source>
        <dbReference type="ARBA" id="ARBA00022801"/>
    </source>
</evidence>
<dbReference type="GO" id="GO:0005524">
    <property type="term" value="F:ATP binding"/>
    <property type="evidence" value="ECO:0007669"/>
    <property type="project" value="UniProtKB-UniRule"/>
</dbReference>
<dbReference type="Pfam" id="PF13245">
    <property type="entry name" value="AAA_19"/>
    <property type="match status" value="1"/>
</dbReference>
<evidence type="ECO:0000256" key="7">
    <source>
        <dbReference type="ARBA" id="ARBA00022840"/>
    </source>
</evidence>
<evidence type="ECO:0000259" key="13">
    <source>
        <dbReference type="Pfam" id="PF13538"/>
    </source>
</evidence>
<dbReference type="KEGG" id="tti:THITH_00745"/>
<dbReference type="STRING" id="713585.THITH_00745"/>
<keyword evidence="6 11" id="KW-0269">Exonuclease</keyword>
<comment type="similarity">
    <text evidence="11">Belongs to the RecD family.</text>
</comment>
<evidence type="ECO:0000256" key="1">
    <source>
        <dbReference type="ARBA" id="ARBA00022722"/>
    </source>
</evidence>
<keyword evidence="2 11" id="KW-0547">Nucleotide-binding</keyword>
<evidence type="ECO:0000256" key="6">
    <source>
        <dbReference type="ARBA" id="ARBA00022839"/>
    </source>
</evidence>
<evidence type="ECO:0000313" key="16">
    <source>
        <dbReference type="Proteomes" id="UP000005289"/>
    </source>
</evidence>
<evidence type="ECO:0000256" key="11">
    <source>
        <dbReference type="HAMAP-Rule" id="MF_01487"/>
    </source>
</evidence>
<evidence type="ECO:0000256" key="3">
    <source>
        <dbReference type="ARBA" id="ARBA00022763"/>
    </source>
</evidence>
<dbReference type="CDD" id="cd18809">
    <property type="entry name" value="SF1_C_RecD"/>
    <property type="match status" value="1"/>
</dbReference>
<dbReference type="EC" id="5.6.2.3" evidence="11"/>
<comment type="catalytic activity">
    <reaction evidence="11">
        <text>ATP + H2O = ADP + phosphate + H(+)</text>
        <dbReference type="Rhea" id="RHEA:13065"/>
        <dbReference type="ChEBI" id="CHEBI:15377"/>
        <dbReference type="ChEBI" id="CHEBI:15378"/>
        <dbReference type="ChEBI" id="CHEBI:30616"/>
        <dbReference type="ChEBI" id="CHEBI:43474"/>
        <dbReference type="ChEBI" id="CHEBI:456216"/>
        <dbReference type="EC" id="5.6.2.3"/>
    </reaction>
</comment>
<dbReference type="Proteomes" id="UP000005289">
    <property type="component" value="Chromosome"/>
</dbReference>
<proteinExistence type="inferred from homology"/>
<gene>
    <name evidence="11" type="primary">recD</name>
    <name evidence="15" type="ORF">THITH_00745</name>
</gene>
<dbReference type="GO" id="GO:0000724">
    <property type="term" value="P:double-strand break repair via homologous recombination"/>
    <property type="evidence" value="ECO:0007669"/>
    <property type="project" value="UniProtKB-UniRule"/>
</dbReference>
<keyword evidence="1 11" id="KW-0540">Nuclease</keyword>
<dbReference type="OrthoDB" id="9803432at2"/>
<dbReference type="HAMAP" id="MF_01487">
    <property type="entry name" value="RecD"/>
    <property type="match status" value="1"/>
</dbReference>